<evidence type="ECO:0000313" key="2">
    <source>
        <dbReference type="Proteomes" id="UP000054248"/>
    </source>
</evidence>
<sequence>MTLEKRFLNIWPTCFEKFCTQGYTLYVTLPEVSAFGSLSRMLQGIVSVSSPTDHISIEPLTFIRLN</sequence>
<dbReference type="Proteomes" id="UP000054248">
    <property type="component" value="Unassembled WGS sequence"/>
</dbReference>
<proteinExistence type="predicted"/>
<dbReference type="HOGENOM" id="CLU_2833046_0_0_1"/>
<dbReference type="EMBL" id="KN823152">
    <property type="protein sequence ID" value="KIO21023.1"/>
    <property type="molecule type" value="Genomic_DNA"/>
</dbReference>
<reference evidence="2" key="2">
    <citation type="submission" date="2015-01" db="EMBL/GenBank/DDBJ databases">
        <title>Evolutionary Origins and Diversification of the Mycorrhizal Mutualists.</title>
        <authorList>
            <consortium name="DOE Joint Genome Institute"/>
            <consortium name="Mycorrhizal Genomics Consortium"/>
            <person name="Kohler A."/>
            <person name="Kuo A."/>
            <person name="Nagy L.G."/>
            <person name="Floudas D."/>
            <person name="Copeland A."/>
            <person name="Barry K.W."/>
            <person name="Cichocki N."/>
            <person name="Veneault-Fourrey C."/>
            <person name="LaButti K."/>
            <person name="Lindquist E.A."/>
            <person name="Lipzen A."/>
            <person name="Lundell T."/>
            <person name="Morin E."/>
            <person name="Murat C."/>
            <person name="Riley R."/>
            <person name="Ohm R."/>
            <person name="Sun H."/>
            <person name="Tunlid A."/>
            <person name="Henrissat B."/>
            <person name="Grigoriev I.V."/>
            <person name="Hibbett D.S."/>
            <person name="Martin F."/>
        </authorList>
    </citation>
    <scope>NUCLEOTIDE SEQUENCE [LARGE SCALE GENOMIC DNA]</scope>
    <source>
        <strain evidence="2">MUT 4182</strain>
    </source>
</reference>
<keyword evidence="2" id="KW-1185">Reference proteome</keyword>
<name>A0A0C3KHR5_9AGAM</name>
<accession>A0A0C3KHR5</accession>
<reference evidence="1 2" key="1">
    <citation type="submission" date="2014-04" db="EMBL/GenBank/DDBJ databases">
        <authorList>
            <consortium name="DOE Joint Genome Institute"/>
            <person name="Kuo A."/>
            <person name="Girlanda M."/>
            <person name="Perotto S."/>
            <person name="Kohler A."/>
            <person name="Nagy L.G."/>
            <person name="Floudas D."/>
            <person name="Copeland A."/>
            <person name="Barry K.W."/>
            <person name="Cichocki N."/>
            <person name="Veneault-Fourrey C."/>
            <person name="LaButti K."/>
            <person name="Lindquist E.A."/>
            <person name="Lipzen A."/>
            <person name="Lundell T."/>
            <person name="Morin E."/>
            <person name="Murat C."/>
            <person name="Sun H."/>
            <person name="Tunlid A."/>
            <person name="Henrissat B."/>
            <person name="Grigoriev I.V."/>
            <person name="Hibbett D.S."/>
            <person name="Martin F."/>
            <person name="Nordberg H.P."/>
            <person name="Cantor M.N."/>
            <person name="Hua S.X."/>
        </authorList>
    </citation>
    <scope>NUCLEOTIDE SEQUENCE [LARGE SCALE GENOMIC DNA]</scope>
    <source>
        <strain evidence="1 2">MUT 4182</strain>
    </source>
</reference>
<organism evidence="1 2">
    <name type="scientific">Tulasnella calospora MUT 4182</name>
    <dbReference type="NCBI Taxonomy" id="1051891"/>
    <lineage>
        <taxon>Eukaryota</taxon>
        <taxon>Fungi</taxon>
        <taxon>Dikarya</taxon>
        <taxon>Basidiomycota</taxon>
        <taxon>Agaricomycotina</taxon>
        <taxon>Agaricomycetes</taxon>
        <taxon>Cantharellales</taxon>
        <taxon>Tulasnellaceae</taxon>
        <taxon>Tulasnella</taxon>
    </lineage>
</organism>
<protein>
    <submittedName>
        <fullName evidence="1">Uncharacterized protein</fullName>
    </submittedName>
</protein>
<evidence type="ECO:0000313" key="1">
    <source>
        <dbReference type="EMBL" id="KIO21023.1"/>
    </source>
</evidence>
<gene>
    <name evidence="1" type="ORF">M407DRAFT_131883</name>
</gene>
<dbReference type="AlphaFoldDB" id="A0A0C3KHR5"/>